<evidence type="ECO:0000256" key="2">
    <source>
        <dbReference type="ARBA" id="ARBA00023125"/>
    </source>
</evidence>
<keyword evidence="3" id="KW-0804">Transcription</keyword>
<name>A0AAD4KQI8_9EURO</name>
<dbReference type="GO" id="GO:0001228">
    <property type="term" value="F:DNA-binding transcription activator activity, RNA polymerase II-specific"/>
    <property type="evidence" value="ECO:0007669"/>
    <property type="project" value="TreeGrafter"/>
</dbReference>
<evidence type="ECO:0000259" key="5">
    <source>
        <dbReference type="PROSITE" id="PS50048"/>
    </source>
</evidence>
<sequence>MFSSYSLDDRTCGAYHISKLNSKKSRLGCERCKSRHVKCDEAKPLCKNCKRHGTPCHYRGAQPRRQPRIATSVSLCSGETINDGACHEAYGGLSKLNMDLDDDPPESKERRLLEAGLMCQYVSKTGGTLGIDDFSRSVFSDAVPEMCLRNEAMIYAMYSLAALDKERCSQEKTHIPLHTPQKYLSMALRYHQTDLGNINSANIDAICVTSCMLRIYAFALLQNRSLQPYTPPIEWLTVTGSSSAVFQEAYRIMENKPNSIALQFIEHAMISLANEDSVKEQDSLWYLLQRNPEDRDMEPWDVEVQKAYEWAIYYLGSLRAAVKGGMDEGKIGRRMIIFPMLMNERLMELMLQGQPRSLAILAHYFAFWIFFEHIWWVGARGVQEVRAIAGNLTGKWRHLIEWPLQVLEQWESGRLPRLHETVV</sequence>
<evidence type="ECO:0000256" key="1">
    <source>
        <dbReference type="ARBA" id="ARBA00023015"/>
    </source>
</evidence>
<dbReference type="AlphaFoldDB" id="A0AAD4KQI8"/>
<dbReference type="SMART" id="SM00066">
    <property type="entry name" value="GAL4"/>
    <property type="match status" value="1"/>
</dbReference>
<dbReference type="GeneID" id="70240011"/>
<dbReference type="Proteomes" id="UP001201262">
    <property type="component" value="Unassembled WGS sequence"/>
</dbReference>
<dbReference type="PANTHER" id="PTHR47784:SF5">
    <property type="entry name" value="STEROL UPTAKE CONTROL PROTEIN 2"/>
    <property type="match status" value="1"/>
</dbReference>
<dbReference type="Gene3D" id="4.10.240.10">
    <property type="entry name" value="Zn(2)-C6 fungal-type DNA-binding domain"/>
    <property type="match status" value="1"/>
</dbReference>
<comment type="caution">
    <text evidence="6">The sequence shown here is derived from an EMBL/GenBank/DDBJ whole genome shotgun (WGS) entry which is preliminary data.</text>
</comment>
<keyword evidence="1" id="KW-0805">Transcription regulation</keyword>
<dbReference type="EMBL" id="JAJTJA010000007">
    <property type="protein sequence ID" value="KAH8696107.1"/>
    <property type="molecule type" value="Genomic_DNA"/>
</dbReference>
<dbReference type="PROSITE" id="PS00463">
    <property type="entry name" value="ZN2_CY6_FUNGAL_1"/>
    <property type="match status" value="1"/>
</dbReference>
<dbReference type="PROSITE" id="PS50048">
    <property type="entry name" value="ZN2_CY6_FUNGAL_2"/>
    <property type="match status" value="1"/>
</dbReference>
<accession>A0AAD4KQI8</accession>
<keyword evidence="7" id="KW-1185">Reference proteome</keyword>
<dbReference type="PANTHER" id="PTHR47784">
    <property type="entry name" value="STEROL UPTAKE CONTROL PROTEIN 2"/>
    <property type="match status" value="1"/>
</dbReference>
<dbReference type="Pfam" id="PF00172">
    <property type="entry name" value="Zn_clus"/>
    <property type="match status" value="1"/>
</dbReference>
<dbReference type="CDD" id="cd00067">
    <property type="entry name" value="GAL4"/>
    <property type="match status" value="1"/>
</dbReference>
<dbReference type="GO" id="GO:0008270">
    <property type="term" value="F:zinc ion binding"/>
    <property type="evidence" value="ECO:0007669"/>
    <property type="project" value="InterPro"/>
</dbReference>
<dbReference type="GO" id="GO:0003677">
    <property type="term" value="F:DNA binding"/>
    <property type="evidence" value="ECO:0007669"/>
    <property type="project" value="UniProtKB-KW"/>
</dbReference>
<feature type="domain" description="Zn(2)-C6 fungal-type" evidence="5">
    <location>
        <begin position="28"/>
        <end position="58"/>
    </location>
</feature>
<dbReference type="SUPFAM" id="SSF57701">
    <property type="entry name" value="Zn2/Cys6 DNA-binding domain"/>
    <property type="match status" value="1"/>
</dbReference>
<organism evidence="6 7">
    <name type="scientific">Talaromyces proteolyticus</name>
    <dbReference type="NCBI Taxonomy" id="1131652"/>
    <lineage>
        <taxon>Eukaryota</taxon>
        <taxon>Fungi</taxon>
        <taxon>Dikarya</taxon>
        <taxon>Ascomycota</taxon>
        <taxon>Pezizomycotina</taxon>
        <taxon>Eurotiomycetes</taxon>
        <taxon>Eurotiomycetidae</taxon>
        <taxon>Eurotiales</taxon>
        <taxon>Trichocomaceae</taxon>
        <taxon>Talaromyces</taxon>
        <taxon>Talaromyces sect. Bacilispori</taxon>
    </lineage>
</organism>
<proteinExistence type="predicted"/>
<evidence type="ECO:0000256" key="3">
    <source>
        <dbReference type="ARBA" id="ARBA00023163"/>
    </source>
</evidence>
<evidence type="ECO:0000313" key="7">
    <source>
        <dbReference type="Proteomes" id="UP001201262"/>
    </source>
</evidence>
<evidence type="ECO:0000313" key="6">
    <source>
        <dbReference type="EMBL" id="KAH8696107.1"/>
    </source>
</evidence>
<keyword evidence="2" id="KW-0238">DNA-binding</keyword>
<evidence type="ECO:0000256" key="4">
    <source>
        <dbReference type="ARBA" id="ARBA00023242"/>
    </source>
</evidence>
<dbReference type="InterPro" id="IPR053157">
    <property type="entry name" value="Sterol_Uptake_Regulator"/>
</dbReference>
<dbReference type="InterPro" id="IPR036864">
    <property type="entry name" value="Zn2-C6_fun-type_DNA-bd_sf"/>
</dbReference>
<protein>
    <submittedName>
        <fullName evidence="6">C6 finger domain-containing protein</fullName>
    </submittedName>
</protein>
<dbReference type="RefSeq" id="XP_046071045.1">
    <property type="nucleotide sequence ID" value="XM_046209724.1"/>
</dbReference>
<reference evidence="6" key="1">
    <citation type="submission" date="2021-12" db="EMBL/GenBank/DDBJ databases">
        <title>Convergent genome expansion in fungi linked to evolution of root-endophyte symbiosis.</title>
        <authorList>
            <consortium name="DOE Joint Genome Institute"/>
            <person name="Ke Y.-H."/>
            <person name="Bonito G."/>
            <person name="Liao H.-L."/>
            <person name="Looney B."/>
            <person name="Rojas-Flechas A."/>
            <person name="Nash J."/>
            <person name="Hameed K."/>
            <person name="Schadt C."/>
            <person name="Martin F."/>
            <person name="Crous P.W."/>
            <person name="Miettinen O."/>
            <person name="Magnuson J.K."/>
            <person name="Labbe J."/>
            <person name="Jacobson D."/>
            <person name="Doktycz M.J."/>
            <person name="Veneault-Fourrey C."/>
            <person name="Kuo A."/>
            <person name="Mondo S."/>
            <person name="Calhoun S."/>
            <person name="Riley R."/>
            <person name="Ohm R."/>
            <person name="LaButti K."/>
            <person name="Andreopoulos B."/>
            <person name="Pangilinan J."/>
            <person name="Nolan M."/>
            <person name="Tritt A."/>
            <person name="Clum A."/>
            <person name="Lipzen A."/>
            <person name="Daum C."/>
            <person name="Barry K."/>
            <person name="Grigoriev I.V."/>
            <person name="Vilgalys R."/>
        </authorList>
    </citation>
    <scope>NUCLEOTIDE SEQUENCE</scope>
    <source>
        <strain evidence="6">PMI_201</strain>
    </source>
</reference>
<dbReference type="InterPro" id="IPR001138">
    <property type="entry name" value="Zn2Cys6_DnaBD"/>
</dbReference>
<keyword evidence="4" id="KW-0539">Nucleus</keyword>
<gene>
    <name evidence="6" type="ORF">BGW36DRAFT_181654</name>
</gene>